<feature type="non-terminal residue" evidence="2">
    <location>
        <position position="1"/>
    </location>
</feature>
<dbReference type="SUPFAM" id="SSF54909">
    <property type="entry name" value="Dimeric alpha+beta barrel"/>
    <property type="match status" value="1"/>
</dbReference>
<dbReference type="PANTHER" id="PTHR37832">
    <property type="entry name" value="BLL2683 PROTEIN"/>
    <property type="match status" value="1"/>
</dbReference>
<dbReference type="RefSeq" id="WP_164978817.1">
    <property type="nucleotide sequence ID" value="NZ_QEWK01000043.1"/>
</dbReference>
<comment type="caution">
    <text evidence="2">The sequence shown here is derived from an EMBL/GenBank/DDBJ whole genome shotgun (WGS) entry which is preliminary data.</text>
</comment>
<organism evidence="2 3">
    <name type="scientific">Streptococcus oralis</name>
    <dbReference type="NCBI Taxonomy" id="1303"/>
    <lineage>
        <taxon>Bacteria</taxon>
        <taxon>Bacillati</taxon>
        <taxon>Bacillota</taxon>
        <taxon>Bacilli</taxon>
        <taxon>Lactobacillales</taxon>
        <taxon>Streptococcaceae</taxon>
        <taxon>Streptococcus</taxon>
    </lineage>
</organism>
<dbReference type="Gene3D" id="3.30.70.100">
    <property type="match status" value="1"/>
</dbReference>
<name>A0A4Q2FLE0_STROR</name>
<feature type="domain" description="Stress-response A/B barrel" evidence="1">
    <location>
        <begin position="1"/>
        <end position="49"/>
    </location>
</feature>
<proteinExistence type="predicted"/>
<evidence type="ECO:0000259" key="1">
    <source>
        <dbReference type="PROSITE" id="PS51502"/>
    </source>
</evidence>
<dbReference type="InterPro" id="IPR013097">
    <property type="entry name" value="Dabb"/>
</dbReference>
<dbReference type="AlphaFoldDB" id="A0A4Q2FLE0"/>
<accession>A0A4Q2FLE0</accession>
<evidence type="ECO:0000313" key="3">
    <source>
        <dbReference type="Proteomes" id="UP000289921"/>
    </source>
</evidence>
<dbReference type="Pfam" id="PF07876">
    <property type="entry name" value="Dabb"/>
    <property type="match status" value="1"/>
</dbReference>
<dbReference type="Proteomes" id="UP000289921">
    <property type="component" value="Unassembled WGS sequence"/>
</dbReference>
<protein>
    <submittedName>
        <fullName evidence="2">Stress responsive protein</fullName>
    </submittedName>
</protein>
<sequence length="51" mass="6013">NNSKQAYDVVLYSESENLEDLNLYQNHPDHLKAGEFINKVKEERIVTDYEV</sequence>
<dbReference type="EMBL" id="QEWK01000043">
    <property type="protein sequence ID" value="RXX19876.1"/>
    <property type="molecule type" value="Genomic_DNA"/>
</dbReference>
<gene>
    <name evidence="2" type="ORF">DF217_10260</name>
</gene>
<evidence type="ECO:0000313" key="2">
    <source>
        <dbReference type="EMBL" id="RXX19876.1"/>
    </source>
</evidence>
<reference evidence="2 3" key="1">
    <citation type="submission" date="2018-05" db="EMBL/GenBank/DDBJ databases">
        <title>Streptococcus from otitis media.</title>
        <authorList>
            <person name="Wayes A.M."/>
            <person name="Jakubovics N.S."/>
        </authorList>
    </citation>
    <scope>NUCLEOTIDE SEQUENCE [LARGE SCALE GENOMIC DNA]</scope>
    <source>
        <strain evidence="2 3">NU39</strain>
    </source>
</reference>
<dbReference type="PANTHER" id="PTHR37832:SF1">
    <property type="entry name" value="STRESS-RESPONSE A_B BARREL DOMAIN-CONTAINING PROTEIN"/>
    <property type="match status" value="1"/>
</dbReference>
<dbReference type="PROSITE" id="PS51502">
    <property type="entry name" value="S_R_A_B_BARREL"/>
    <property type="match status" value="1"/>
</dbReference>
<dbReference type="InterPro" id="IPR011008">
    <property type="entry name" value="Dimeric_a/b-barrel"/>
</dbReference>